<sequence>MTRIPPDDDLYAGGQASAMKPLSRTAATNPPGARMRFSGATDGTDEAFLVRQAQHGDHAAFETLVRATARMLYARLYLETGDRQRTEDLVQETYLIAWRSIDQLHELPDASGFRRWLFSIARTVRIDAGRHDLRKKRGRDRVIGGGDGEAGVLAAVRDPGLSPAEQSEQRETHDRLLGLLRVLPEEYRAPISMRYLAGADYATVCKQLGLSNGSLRGLLSRGMNRLRQLMSASEEY</sequence>
<dbReference type="PANTHER" id="PTHR43133:SF8">
    <property type="entry name" value="RNA POLYMERASE SIGMA FACTOR HI_1459-RELATED"/>
    <property type="match status" value="1"/>
</dbReference>
<reference evidence="8 9" key="1">
    <citation type="submission" date="2020-10" db="EMBL/GenBank/DDBJ databases">
        <title>Wide distribution of Phycisphaera-like planctomycetes from WD2101 soil group in peatlands and genome analysis of the first cultivated representative.</title>
        <authorList>
            <person name="Dedysh S.N."/>
            <person name="Beletsky A.V."/>
            <person name="Ivanova A."/>
            <person name="Kulichevskaya I.S."/>
            <person name="Suzina N.E."/>
            <person name="Philippov D.A."/>
            <person name="Rakitin A.L."/>
            <person name="Mardanov A.V."/>
            <person name="Ravin N.V."/>
        </authorList>
    </citation>
    <scope>NUCLEOTIDE SEQUENCE [LARGE SCALE GENOMIC DNA]</scope>
    <source>
        <strain evidence="8 9">M1803</strain>
    </source>
</reference>
<dbReference type="GO" id="GO:0016987">
    <property type="term" value="F:sigma factor activity"/>
    <property type="evidence" value="ECO:0007669"/>
    <property type="project" value="UniProtKB-KW"/>
</dbReference>
<dbReference type="SUPFAM" id="SSF88946">
    <property type="entry name" value="Sigma2 domain of RNA polymerase sigma factors"/>
    <property type="match status" value="1"/>
</dbReference>
<evidence type="ECO:0000259" key="6">
    <source>
        <dbReference type="Pfam" id="PF04542"/>
    </source>
</evidence>
<evidence type="ECO:0000313" key="8">
    <source>
        <dbReference type="EMBL" id="QOV90048.1"/>
    </source>
</evidence>
<keyword evidence="3" id="KW-0731">Sigma factor</keyword>
<dbReference type="EMBL" id="CP063458">
    <property type="protein sequence ID" value="QOV90048.1"/>
    <property type="molecule type" value="Genomic_DNA"/>
</dbReference>
<dbReference type="Pfam" id="PF08281">
    <property type="entry name" value="Sigma70_r4_2"/>
    <property type="match status" value="1"/>
</dbReference>
<dbReference type="InterPro" id="IPR014284">
    <property type="entry name" value="RNA_pol_sigma-70_dom"/>
</dbReference>
<keyword evidence="9" id="KW-1185">Reference proteome</keyword>
<dbReference type="Pfam" id="PF04542">
    <property type="entry name" value="Sigma70_r2"/>
    <property type="match status" value="1"/>
</dbReference>
<dbReference type="InterPro" id="IPR013325">
    <property type="entry name" value="RNA_pol_sigma_r2"/>
</dbReference>
<dbReference type="PANTHER" id="PTHR43133">
    <property type="entry name" value="RNA POLYMERASE ECF-TYPE SIGMA FACTO"/>
    <property type="match status" value="1"/>
</dbReference>
<comment type="similarity">
    <text evidence="1">Belongs to the sigma-70 factor family. ECF subfamily.</text>
</comment>
<dbReference type="Gene3D" id="1.10.1740.10">
    <property type="match status" value="1"/>
</dbReference>
<keyword evidence="4" id="KW-0238">DNA-binding</keyword>
<evidence type="ECO:0000259" key="7">
    <source>
        <dbReference type="Pfam" id="PF08281"/>
    </source>
</evidence>
<evidence type="ECO:0000256" key="4">
    <source>
        <dbReference type="ARBA" id="ARBA00023125"/>
    </source>
</evidence>
<dbReference type="KEGG" id="hbs:IPV69_01350"/>
<dbReference type="Proteomes" id="UP000593765">
    <property type="component" value="Chromosome"/>
</dbReference>
<feature type="domain" description="RNA polymerase sigma-70 region 2" evidence="6">
    <location>
        <begin position="64"/>
        <end position="130"/>
    </location>
</feature>
<accession>A0A7M2WWZ0</accession>
<dbReference type="AlphaFoldDB" id="A0A7M2WWZ0"/>
<keyword evidence="5" id="KW-0804">Transcription</keyword>
<keyword evidence="2" id="KW-0805">Transcription regulation</keyword>
<dbReference type="RefSeq" id="WP_206293117.1">
    <property type="nucleotide sequence ID" value="NZ_CP063458.1"/>
</dbReference>
<dbReference type="GO" id="GO:0006352">
    <property type="term" value="P:DNA-templated transcription initiation"/>
    <property type="evidence" value="ECO:0007669"/>
    <property type="project" value="InterPro"/>
</dbReference>
<dbReference type="Gene3D" id="1.10.10.10">
    <property type="entry name" value="Winged helix-like DNA-binding domain superfamily/Winged helix DNA-binding domain"/>
    <property type="match status" value="1"/>
</dbReference>
<evidence type="ECO:0000256" key="1">
    <source>
        <dbReference type="ARBA" id="ARBA00010641"/>
    </source>
</evidence>
<evidence type="ECO:0000313" key="9">
    <source>
        <dbReference type="Proteomes" id="UP000593765"/>
    </source>
</evidence>
<dbReference type="InterPro" id="IPR007627">
    <property type="entry name" value="RNA_pol_sigma70_r2"/>
</dbReference>
<dbReference type="InterPro" id="IPR013324">
    <property type="entry name" value="RNA_pol_sigma_r3/r4-like"/>
</dbReference>
<evidence type="ECO:0000256" key="2">
    <source>
        <dbReference type="ARBA" id="ARBA00023015"/>
    </source>
</evidence>
<organism evidence="8 9">
    <name type="scientific">Humisphaera borealis</name>
    <dbReference type="NCBI Taxonomy" id="2807512"/>
    <lineage>
        <taxon>Bacteria</taxon>
        <taxon>Pseudomonadati</taxon>
        <taxon>Planctomycetota</taxon>
        <taxon>Phycisphaerae</taxon>
        <taxon>Tepidisphaerales</taxon>
        <taxon>Tepidisphaeraceae</taxon>
        <taxon>Humisphaera</taxon>
    </lineage>
</organism>
<dbReference type="InterPro" id="IPR036388">
    <property type="entry name" value="WH-like_DNA-bd_sf"/>
</dbReference>
<evidence type="ECO:0000256" key="5">
    <source>
        <dbReference type="ARBA" id="ARBA00023163"/>
    </source>
</evidence>
<dbReference type="SUPFAM" id="SSF88659">
    <property type="entry name" value="Sigma3 and sigma4 domains of RNA polymerase sigma factors"/>
    <property type="match status" value="1"/>
</dbReference>
<gene>
    <name evidence="8" type="ORF">IPV69_01350</name>
</gene>
<evidence type="ECO:0000256" key="3">
    <source>
        <dbReference type="ARBA" id="ARBA00023082"/>
    </source>
</evidence>
<feature type="domain" description="RNA polymerase sigma factor 70 region 4 type 2" evidence="7">
    <location>
        <begin position="174"/>
        <end position="226"/>
    </location>
</feature>
<dbReference type="NCBIfam" id="TIGR02937">
    <property type="entry name" value="sigma70-ECF"/>
    <property type="match status" value="1"/>
</dbReference>
<dbReference type="InterPro" id="IPR013249">
    <property type="entry name" value="RNA_pol_sigma70_r4_t2"/>
</dbReference>
<dbReference type="InterPro" id="IPR039425">
    <property type="entry name" value="RNA_pol_sigma-70-like"/>
</dbReference>
<dbReference type="GO" id="GO:0003677">
    <property type="term" value="F:DNA binding"/>
    <property type="evidence" value="ECO:0007669"/>
    <property type="project" value="UniProtKB-KW"/>
</dbReference>
<name>A0A7M2WWZ0_9BACT</name>
<proteinExistence type="inferred from homology"/>
<protein>
    <submittedName>
        <fullName evidence="8">Sigma-70 family RNA polymerase sigma factor</fullName>
    </submittedName>
</protein>